<dbReference type="AlphaFoldDB" id="A0A1T3NLB8"/>
<evidence type="ECO:0000256" key="1">
    <source>
        <dbReference type="SAM" id="MobiDB-lite"/>
    </source>
</evidence>
<feature type="region of interest" description="Disordered" evidence="1">
    <location>
        <begin position="80"/>
        <end position="147"/>
    </location>
</feature>
<name>A0A1T3NLB8_9ACTN</name>
<dbReference type="OrthoDB" id="4176651at2"/>
<dbReference type="EMBL" id="MWQN01000004">
    <property type="protein sequence ID" value="OPC77465.1"/>
    <property type="molecule type" value="Genomic_DNA"/>
</dbReference>
<organism evidence="2 3">
    <name type="scientific">Embleya scabrispora</name>
    <dbReference type="NCBI Taxonomy" id="159449"/>
    <lineage>
        <taxon>Bacteria</taxon>
        <taxon>Bacillati</taxon>
        <taxon>Actinomycetota</taxon>
        <taxon>Actinomycetes</taxon>
        <taxon>Kitasatosporales</taxon>
        <taxon>Streptomycetaceae</taxon>
        <taxon>Embleya</taxon>
    </lineage>
</organism>
<sequence>MTGPSPVPAWPVVRIELSTDGRVRVDGTEVPVPPGVDPRAAALEAAAATARLLRRPVRATAVEPDGTVFPLIVAENGEVAAANDPAAPPHKRRSRPGRRKRGPDATTAPAPRFGEPSGPTTALGAPEAPMRGTSRPSASVDAPGPTVEQARSVAEIARLLRAGDGERAMTLAAALDAAVEAGDDRRAVPAAREVHAYVALMTDRPGLAVQLYADAALARVDRPEETARMARNAHYSWLRVAEPESAYGLGSVVLRAYEAVPDDPGCEAVRDRMRSLRSRPSDA</sequence>
<dbReference type="Proteomes" id="UP000190037">
    <property type="component" value="Unassembled WGS sequence"/>
</dbReference>
<evidence type="ECO:0000313" key="2">
    <source>
        <dbReference type="EMBL" id="OPC77465.1"/>
    </source>
</evidence>
<keyword evidence="3" id="KW-1185">Reference proteome</keyword>
<feature type="compositionally biased region" description="Basic residues" evidence="1">
    <location>
        <begin position="89"/>
        <end position="101"/>
    </location>
</feature>
<protein>
    <submittedName>
        <fullName evidence="2">Uncharacterized protein</fullName>
    </submittedName>
</protein>
<dbReference type="RefSeq" id="WP_143658304.1">
    <property type="nucleotide sequence ID" value="NZ_MWQN01000004.1"/>
</dbReference>
<gene>
    <name evidence="2" type="ORF">B4N89_43980</name>
</gene>
<accession>A0A1T3NLB8</accession>
<comment type="caution">
    <text evidence="2">The sequence shown here is derived from an EMBL/GenBank/DDBJ whole genome shotgun (WGS) entry which is preliminary data.</text>
</comment>
<reference evidence="2 3" key="1">
    <citation type="submission" date="2017-03" db="EMBL/GenBank/DDBJ databases">
        <title>Draft genome sequence of Streptomyces scabrisporus NF3, endophyte isolated from Amphipterygium adstringens.</title>
        <authorList>
            <person name="Vazquez M."/>
            <person name="Ceapa C.D."/>
            <person name="Rodriguez Luna D."/>
            <person name="Sanchez Esquivel S."/>
        </authorList>
    </citation>
    <scope>NUCLEOTIDE SEQUENCE [LARGE SCALE GENOMIC DNA]</scope>
    <source>
        <strain evidence="2 3">NF3</strain>
    </source>
</reference>
<proteinExistence type="predicted"/>
<evidence type="ECO:0000313" key="3">
    <source>
        <dbReference type="Proteomes" id="UP000190037"/>
    </source>
</evidence>